<dbReference type="OrthoDB" id="3780530at2759"/>
<evidence type="ECO:0000313" key="4">
    <source>
        <dbReference type="Proteomes" id="UP000800036"/>
    </source>
</evidence>
<evidence type="ECO:0000313" key="3">
    <source>
        <dbReference type="EMBL" id="KAF1978839.1"/>
    </source>
</evidence>
<dbReference type="AlphaFoldDB" id="A0A6A5VQK3"/>
<evidence type="ECO:0000259" key="2">
    <source>
        <dbReference type="PROSITE" id="PS51253"/>
    </source>
</evidence>
<name>A0A6A5VQK3_9PLEO</name>
<feature type="non-terminal residue" evidence="3">
    <location>
        <position position="143"/>
    </location>
</feature>
<feature type="domain" description="HTH CENPB-type" evidence="2">
    <location>
        <begin position="49"/>
        <end position="114"/>
    </location>
</feature>
<protein>
    <recommendedName>
        <fullName evidence="2">HTH CENPB-type domain-containing protein</fullName>
    </recommendedName>
</protein>
<proteinExistence type="predicted"/>
<gene>
    <name evidence="3" type="ORF">BU23DRAFT_411433</name>
</gene>
<organism evidence="3 4">
    <name type="scientific">Bimuria novae-zelandiae CBS 107.79</name>
    <dbReference type="NCBI Taxonomy" id="1447943"/>
    <lineage>
        <taxon>Eukaryota</taxon>
        <taxon>Fungi</taxon>
        <taxon>Dikarya</taxon>
        <taxon>Ascomycota</taxon>
        <taxon>Pezizomycotina</taxon>
        <taxon>Dothideomycetes</taxon>
        <taxon>Pleosporomycetidae</taxon>
        <taxon>Pleosporales</taxon>
        <taxon>Massarineae</taxon>
        <taxon>Didymosphaeriaceae</taxon>
        <taxon>Bimuria</taxon>
    </lineage>
</organism>
<dbReference type="EMBL" id="ML976659">
    <property type="protein sequence ID" value="KAF1978839.1"/>
    <property type="molecule type" value="Genomic_DNA"/>
</dbReference>
<dbReference type="InterPro" id="IPR006600">
    <property type="entry name" value="HTH_CenpB_DNA-bd_dom"/>
</dbReference>
<keyword evidence="4" id="KW-1185">Reference proteome</keyword>
<dbReference type="GO" id="GO:0003677">
    <property type="term" value="F:DNA binding"/>
    <property type="evidence" value="ECO:0007669"/>
    <property type="project" value="UniProtKB-KW"/>
</dbReference>
<keyword evidence="1" id="KW-0238">DNA-binding</keyword>
<reference evidence="3" key="1">
    <citation type="journal article" date="2020" name="Stud. Mycol.">
        <title>101 Dothideomycetes genomes: a test case for predicting lifestyles and emergence of pathogens.</title>
        <authorList>
            <person name="Haridas S."/>
            <person name="Albert R."/>
            <person name="Binder M."/>
            <person name="Bloem J."/>
            <person name="Labutti K."/>
            <person name="Salamov A."/>
            <person name="Andreopoulos B."/>
            <person name="Baker S."/>
            <person name="Barry K."/>
            <person name="Bills G."/>
            <person name="Bluhm B."/>
            <person name="Cannon C."/>
            <person name="Castanera R."/>
            <person name="Culley D."/>
            <person name="Daum C."/>
            <person name="Ezra D."/>
            <person name="Gonzalez J."/>
            <person name="Henrissat B."/>
            <person name="Kuo A."/>
            <person name="Liang C."/>
            <person name="Lipzen A."/>
            <person name="Lutzoni F."/>
            <person name="Magnuson J."/>
            <person name="Mondo S."/>
            <person name="Nolan M."/>
            <person name="Ohm R."/>
            <person name="Pangilinan J."/>
            <person name="Park H.-J."/>
            <person name="Ramirez L."/>
            <person name="Alfaro M."/>
            <person name="Sun H."/>
            <person name="Tritt A."/>
            <person name="Yoshinaga Y."/>
            <person name="Zwiers L.-H."/>
            <person name="Turgeon B."/>
            <person name="Goodwin S."/>
            <person name="Spatafora J."/>
            <person name="Crous P."/>
            <person name="Grigoriev I."/>
        </authorList>
    </citation>
    <scope>NUCLEOTIDE SEQUENCE</scope>
    <source>
        <strain evidence="3">CBS 107.79</strain>
    </source>
</reference>
<accession>A0A6A5VQK3</accession>
<dbReference type="Pfam" id="PF03221">
    <property type="entry name" value="HTH_Tnp_Tc5"/>
    <property type="match status" value="1"/>
</dbReference>
<evidence type="ECO:0000256" key="1">
    <source>
        <dbReference type="ARBA" id="ARBA00023125"/>
    </source>
</evidence>
<dbReference type="PROSITE" id="PS51253">
    <property type="entry name" value="HTH_CENPB"/>
    <property type="match status" value="1"/>
</dbReference>
<sequence>MDSIEAASTAIESREPGESFSYRKVAKDYSVVESTLRRRHQGLTASREDGYARQRNLSHEEEIELLHYIKTLTERGLPPTRQMIKSFASTIACREVSIAWVDQFTAKNKESLISRWTAGIDRDRHAADSPYKYELYFNLLRDK</sequence>
<dbReference type="Proteomes" id="UP000800036">
    <property type="component" value="Unassembled WGS sequence"/>
</dbReference>